<evidence type="ECO:0000313" key="2">
    <source>
        <dbReference type="EMBL" id="AFZ08484.1"/>
    </source>
</evidence>
<proteinExistence type="predicted"/>
<dbReference type="KEGG" id="oni:Osc7112_4159"/>
<keyword evidence="1" id="KW-0472">Membrane</keyword>
<dbReference type="Proteomes" id="UP000010478">
    <property type="component" value="Chromosome"/>
</dbReference>
<feature type="transmembrane region" description="Helical" evidence="1">
    <location>
        <begin position="61"/>
        <end position="80"/>
    </location>
</feature>
<gene>
    <name evidence="2" type="ORF">Osc7112_4159</name>
</gene>
<dbReference type="eggNOG" id="ENOG5031B6Q">
    <property type="taxonomic scope" value="Bacteria"/>
</dbReference>
<dbReference type="HOGENOM" id="CLU_072761_0_0_3"/>
<dbReference type="AlphaFoldDB" id="K9VLR7"/>
<protein>
    <submittedName>
        <fullName evidence="2">Uncharacterized protein</fullName>
    </submittedName>
</protein>
<dbReference type="RefSeq" id="WP_015177728.1">
    <property type="nucleotide sequence ID" value="NC_019729.1"/>
</dbReference>
<organism evidence="2 3">
    <name type="scientific">Phormidium nigroviride PCC 7112</name>
    <dbReference type="NCBI Taxonomy" id="179408"/>
    <lineage>
        <taxon>Bacteria</taxon>
        <taxon>Bacillati</taxon>
        <taxon>Cyanobacteriota</taxon>
        <taxon>Cyanophyceae</taxon>
        <taxon>Oscillatoriophycideae</taxon>
        <taxon>Oscillatoriales</taxon>
        <taxon>Oscillatoriaceae</taxon>
        <taxon>Phormidium</taxon>
    </lineage>
</organism>
<feature type="transmembrane region" description="Helical" evidence="1">
    <location>
        <begin position="162"/>
        <end position="182"/>
    </location>
</feature>
<name>K9VLR7_9CYAN</name>
<evidence type="ECO:0000313" key="3">
    <source>
        <dbReference type="Proteomes" id="UP000010478"/>
    </source>
</evidence>
<feature type="transmembrane region" description="Helical" evidence="1">
    <location>
        <begin position="194"/>
        <end position="216"/>
    </location>
</feature>
<dbReference type="EMBL" id="CP003614">
    <property type="protein sequence ID" value="AFZ08484.1"/>
    <property type="molecule type" value="Genomic_DNA"/>
</dbReference>
<reference evidence="2 3" key="1">
    <citation type="submission" date="2012-05" db="EMBL/GenBank/DDBJ databases">
        <title>Finished chromosome of genome of Oscillatoria sp. PCC 7112.</title>
        <authorList>
            <consortium name="US DOE Joint Genome Institute"/>
            <person name="Gugger M."/>
            <person name="Coursin T."/>
            <person name="Rippka R."/>
            <person name="Tandeau De Marsac N."/>
            <person name="Huntemann M."/>
            <person name="Wei C.-L."/>
            <person name="Han J."/>
            <person name="Detter J.C."/>
            <person name="Han C."/>
            <person name="Tapia R."/>
            <person name="Davenport K."/>
            <person name="Daligault H."/>
            <person name="Erkkila T."/>
            <person name="Gu W."/>
            <person name="Munk A.C.C."/>
            <person name="Teshima H."/>
            <person name="Xu Y."/>
            <person name="Chain P."/>
            <person name="Chen A."/>
            <person name="Krypides N."/>
            <person name="Mavromatis K."/>
            <person name="Markowitz V."/>
            <person name="Szeto E."/>
            <person name="Ivanova N."/>
            <person name="Mikhailova N."/>
            <person name="Ovchinnikova G."/>
            <person name="Pagani I."/>
            <person name="Pati A."/>
            <person name="Goodwin L."/>
            <person name="Peters L."/>
            <person name="Pitluck S."/>
            <person name="Woyke T."/>
            <person name="Kerfeld C."/>
        </authorList>
    </citation>
    <scope>NUCLEOTIDE SEQUENCE [LARGE SCALE GENOMIC DNA]</scope>
    <source>
        <strain evidence="2 3">PCC 7112</strain>
    </source>
</reference>
<accession>K9VLR7</accession>
<sequence length="261" mass="29395">MKFHIPLAPGAVTQFLLRVVTCLAVLSFLSQISLYYLPDYPLREYLAKVFNVDAERNLPTFYSFLALLFSSLLLGAIAYAKNLDSDRYKNHWKILSFIFLYLSLDEAGQLHEKFIDPTRSLLNGSGFLYFTWIVPFGLLVVIFLLSYSKFVFHLPVSTRKLFVAACALYIAGAIGMEIPGGYLFSTMGMESVPYLIVASIEELLEMLGIVVFIHALMSYIKTYLGGVSWNIYIPGKNTQVTEHQNIGLSDLSEPANTNLLR</sequence>
<dbReference type="STRING" id="179408.Osc7112_4159"/>
<feature type="transmembrane region" description="Helical" evidence="1">
    <location>
        <begin position="129"/>
        <end position="150"/>
    </location>
</feature>
<dbReference type="OrthoDB" id="451488at2"/>
<dbReference type="PATRIC" id="fig|179408.3.peg.5154"/>
<evidence type="ECO:0000256" key="1">
    <source>
        <dbReference type="SAM" id="Phobius"/>
    </source>
</evidence>
<keyword evidence="1" id="KW-1133">Transmembrane helix</keyword>
<keyword evidence="1" id="KW-0812">Transmembrane</keyword>
<keyword evidence="3" id="KW-1185">Reference proteome</keyword>
<feature type="transmembrane region" description="Helical" evidence="1">
    <location>
        <begin position="15"/>
        <end position="37"/>
    </location>
</feature>